<proteinExistence type="predicted"/>
<organism evidence="1 2">
    <name type="scientific">Kyrpidia spormannii</name>
    <dbReference type="NCBI Taxonomy" id="2055160"/>
    <lineage>
        <taxon>Bacteria</taxon>
        <taxon>Bacillati</taxon>
        <taxon>Bacillota</taxon>
        <taxon>Bacilli</taxon>
        <taxon>Bacillales</taxon>
        <taxon>Alicyclobacillaceae</taxon>
        <taxon>Kyrpidia</taxon>
    </lineage>
</organism>
<protein>
    <submittedName>
        <fullName evidence="1">Uncharacterized protein</fullName>
    </submittedName>
</protein>
<reference evidence="1" key="1">
    <citation type="submission" date="2020-04" db="EMBL/GenBank/DDBJ databases">
        <authorList>
            <person name="Hogendoorn C."/>
        </authorList>
    </citation>
    <scope>NUCLEOTIDE SEQUENCE</scope>
    <source>
        <strain evidence="1">FAVT5</strain>
    </source>
</reference>
<sequence>MFGLFNHIGMSTKLLLSSLASLVALLTVGIMGGMSLAIWTRNNAKPGLINSGFHREGILCLAVFSY</sequence>
<evidence type="ECO:0000313" key="1">
    <source>
        <dbReference type="EMBL" id="CAB3389989.1"/>
    </source>
</evidence>
<dbReference type="Proteomes" id="UP000501793">
    <property type="component" value="Chromosome"/>
</dbReference>
<keyword evidence="2" id="KW-1185">Reference proteome</keyword>
<evidence type="ECO:0000313" key="2">
    <source>
        <dbReference type="Proteomes" id="UP000501793"/>
    </source>
</evidence>
<accession>A0ACA8Z5X3</accession>
<name>A0ACA8Z5X3_9BACL</name>
<dbReference type="EMBL" id="LR792684">
    <property type="protein sequence ID" value="CAB3389989.1"/>
    <property type="molecule type" value="Genomic_DNA"/>
</dbReference>
<gene>
    <name evidence="1" type="ORF">FAVT5_0645</name>
</gene>